<dbReference type="InterPro" id="IPR025874">
    <property type="entry name" value="DZR"/>
</dbReference>
<protein>
    <recommendedName>
        <fullName evidence="6">Antifreeze protein type I</fullName>
    </recommendedName>
</protein>
<feature type="domain" description="DZANK-type" evidence="1">
    <location>
        <begin position="362"/>
        <end position="405"/>
    </location>
</feature>
<dbReference type="CDD" id="cd03408">
    <property type="entry name" value="SPFH_like_u1"/>
    <property type="match status" value="1"/>
</dbReference>
<organism evidence="4 5">
    <name type="scientific">Paenibacillus cookii</name>
    <dbReference type="NCBI Taxonomy" id="157839"/>
    <lineage>
        <taxon>Bacteria</taxon>
        <taxon>Bacillati</taxon>
        <taxon>Bacillota</taxon>
        <taxon>Bacilli</taxon>
        <taxon>Bacillales</taxon>
        <taxon>Paenibacillaceae</taxon>
        <taxon>Paenibacillus</taxon>
    </lineage>
</organism>
<dbReference type="RefSeq" id="WP_212949231.1">
    <property type="nucleotide sequence ID" value="NZ_BORW01000007.1"/>
</dbReference>
<comment type="caution">
    <text evidence="4">The sequence shown here is derived from an EMBL/GenBank/DDBJ whole genome shotgun (WGS) entry which is preliminary data.</text>
</comment>
<accession>A0ABQ4LV30</accession>
<dbReference type="Pfam" id="PF13421">
    <property type="entry name" value="Band_7_1"/>
    <property type="match status" value="1"/>
</dbReference>
<sequence>MAIIDVVKFEGPPDVYAWRHPNQELSTWSQLIVHETQEAILFKEGQALDSFSAGRYTLSTANIPILSNFVNLPFGGESPFTAEVWFVNKLSSLDVKWGTSSPLELQDPKFNIIVSVRAYGQFGIQIVDARKFLLKLVGTLPTFDQDTLIKYYRGVLMSNINEIISSYIVHKKISVVEINAYAAEISKHIEEAIAPAFEEMGISLLNFYVDSINTPTDDPAAQRIKAALAKKAEMDIIGYTYQEERSFDTMEDAAKNPGSSAAVIGSGLGLGFGMAAPMYEAAHQMAGNLTMQAAAVASTKQRSCLNCGSLNSEMARFCSDCGQALTAPAANRQQQRTCSDCGNPLLPNAKFCENCGDPYNPCPSCGYDFAIGMSSCPKCGTSLPKVCRECGEWVDAKAKFCPSCGASCALKCGSCNHEILPGQKFCMECGAKLT</sequence>
<reference evidence="4 5" key="1">
    <citation type="submission" date="2021-03" db="EMBL/GenBank/DDBJ databases">
        <title>Antimicrobial resistance genes in bacteria isolated from Japanese honey, and their potential for conferring macrolide and lincosamide resistance in the American foulbrood pathogen Paenibacillus larvae.</title>
        <authorList>
            <person name="Okamoto M."/>
            <person name="Kumagai M."/>
            <person name="Kanamori H."/>
            <person name="Takamatsu D."/>
        </authorList>
    </citation>
    <scope>NUCLEOTIDE SEQUENCE [LARGE SCALE GENOMIC DNA]</scope>
    <source>
        <strain evidence="4 5">J21TS3</strain>
    </source>
</reference>
<dbReference type="Proteomes" id="UP000680638">
    <property type="component" value="Unassembled WGS sequence"/>
</dbReference>
<dbReference type="EMBL" id="BORW01000007">
    <property type="protein sequence ID" value="GIO67121.1"/>
    <property type="molecule type" value="Genomic_DNA"/>
</dbReference>
<dbReference type="InterPro" id="IPR026870">
    <property type="entry name" value="Zinc_ribbon_dom"/>
</dbReference>
<evidence type="ECO:0000313" key="4">
    <source>
        <dbReference type="EMBL" id="GIO67121.1"/>
    </source>
</evidence>
<gene>
    <name evidence="4" type="ORF">J21TS3_19420</name>
</gene>
<dbReference type="InterPro" id="IPR033880">
    <property type="entry name" value="SPFH_YdjI"/>
</dbReference>
<evidence type="ECO:0008006" key="6">
    <source>
        <dbReference type="Google" id="ProtNLM"/>
    </source>
</evidence>
<feature type="domain" description="DZANK-type" evidence="1">
    <location>
        <begin position="304"/>
        <end position="356"/>
    </location>
</feature>
<proteinExistence type="predicted"/>
<feature type="domain" description="Zinc-ribbon" evidence="2">
    <location>
        <begin position="411"/>
        <end position="433"/>
    </location>
</feature>
<dbReference type="InterPro" id="IPR036013">
    <property type="entry name" value="Band_7/SPFH_dom_sf"/>
</dbReference>
<dbReference type="PANTHER" id="PTHR37826:SF2">
    <property type="entry name" value="ZINC-RIBBON DOMAIN-CONTAINING PROTEIN"/>
    <property type="match status" value="1"/>
</dbReference>
<evidence type="ECO:0000259" key="1">
    <source>
        <dbReference type="Pfam" id="PF12773"/>
    </source>
</evidence>
<dbReference type="Pfam" id="PF13240">
    <property type="entry name" value="Zn_Ribbon_1"/>
    <property type="match status" value="1"/>
</dbReference>
<dbReference type="PANTHER" id="PTHR37826">
    <property type="entry name" value="FLOTILLIN BAND_7_5 DOMAIN PROTEIN"/>
    <property type="match status" value="1"/>
</dbReference>
<feature type="domain" description="SPFH" evidence="3">
    <location>
        <begin position="16"/>
        <end position="234"/>
    </location>
</feature>
<evidence type="ECO:0000259" key="2">
    <source>
        <dbReference type="Pfam" id="PF13240"/>
    </source>
</evidence>
<evidence type="ECO:0000313" key="5">
    <source>
        <dbReference type="Proteomes" id="UP000680638"/>
    </source>
</evidence>
<dbReference type="Pfam" id="PF12773">
    <property type="entry name" value="DZR"/>
    <property type="match status" value="2"/>
</dbReference>
<keyword evidence="5" id="KW-1185">Reference proteome</keyword>
<name>A0ABQ4LV30_9BACL</name>
<evidence type="ECO:0000259" key="3">
    <source>
        <dbReference type="Pfam" id="PF13421"/>
    </source>
</evidence>
<dbReference type="SUPFAM" id="SSF117892">
    <property type="entry name" value="Band 7/SPFH domain"/>
    <property type="match status" value="1"/>
</dbReference>